<name>A0A1T5P6A6_9BACT</name>
<keyword evidence="3" id="KW-1185">Reference proteome</keyword>
<dbReference type="Proteomes" id="UP000190166">
    <property type="component" value="Unassembled WGS sequence"/>
</dbReference>
<proteinExistence type="predicted"/>
<evidence type="ECO:0000313" key="2">
    <source>
        <dbReference type="EMBL" id="SKD08083.1"/>
    </source>
</evidence>
<dbReference type="EMBL" id="FUZZ01000003">
    <property type="protein sequence ID" value="SKD08083.1"/>
    <property type="molecule type" value="Genomic_DNA"/>
</dbReference>
<dbReference type="RefSeq" id="WP_079471316.1">
    <property type="nucleotide sequence ID" value="NZ_FUZZ01000003.1"/>
</dbReference>
<protein>
    <recommendedName>
        <fullName evidence="4">Zinc-finger</fullName>
    </recommendedName>
</protein>
<reference evidence="2 3" key="1">
    <citation type="submission" date="2017-02" db="EMBL/GenBank/DDBJ databases">
        <authorList>
            <person name="Peterson S.W."/>
        </authorList>
    </citation>
    <scope>NUCLEOTIDE SEQUENCE [LARGE SCALE GENOMIC DNA]</scope>
    <source>
        <strain evidence="2 3">DSM 18108</strain>
    </source>
</reference>
<accession>A0A1T5P6A6</accession>
<keyword evidence="1" id="KW-0812">Transmembrane</keyword>
<evidence type="ECO:0008006" key="4">
    <source>
        <dbReference type="Google" id="ProtNLM"/>
    </source>
</evidence>
<sequence>MSIEINISNYESYLLSYIDGELNETEQAALELFLQKHPQFRQELELLEGTKLTPDTHVVFDNKAALYKTAAVDYEVLMLGYIDGELTAAEEATLQEYLQQHPAAQRELALLQATKLTPDTTLVFTDKASLYRSSKRRVAPVYRRMIWGAAAAAVVAGLFIWLLPAGDQPAQKPAIAVNTPPAATVPAPAVAPAITTPATADQSATATVEVPAVTPRTNQPLLAKSRKAVTPRNSKPAATPVNEPVLAAADAPKTEAPVISQLPPQRNSMSEVVEEHLQQAGNAHIAAVRPEVNKETVLAAANTPKTNDHLNNKIVPVTEQPGAPGELIMSVSGSDSRILDKVTNVAKFFSRKRNK</sequence>
<organism evidence="2 3">
    <name type="scientific">Chitinophaga ginsengisegetis</name>
    <dbReference type="NCBI Taxonomy" id="393003"/>
    <lineage>
        <taxon>Bacteria</taxon>
        <taxon>Pseudomonadati</taxon>
        <taxon>Bacteroidota</taxon>
        <taxon>Chitinophagia</taxon>
        <taxon>Chitinophagales</taxon>
        <taxon>Chitinophagaceae</taxon>
        <taxon>Chitinophaga</taxon>
    </lineage>
</organism>
<gene>
    <name evidence="2" type="ORF">SAMN05660461_4034</name>
</gene>
<evidence type="ECO:0000256" key="1">
    <source>
        <dbReference type="SAM" id="Phobius"/>
    </source>
</evidence>
<evidence type="ECO:0000313" key="3">
    <source>
        <dbReference type="Proteomes" id="UP000190166"/>
    </source>
</evidence>
<dbReference type="AlphaFoldDB" id="A0A1T5P6A6"/>
<keyword evidence="1" id="KW-1133">Transmembrane helix</keyword>
<dbReference type="STRING" id="393003.SAMN05660461_4034"/>
<keyword evidence="1" id="KW-0472">Membrane</keyword>
<feature type="transmembrane region" description="Helical" evidence="1">
    <location>
        <begin position="145"/>
        <end position="163"/>
    </location>
</feature>